<dbReference type="OrthoDB" id="9798386at2"/>
<evidence type="ECO:0000313" key="4">
    <source>
        <dbReference type="EMBL" id="QGQ98880.1"/>
    </source>
</evidence>
<feature type="signal peptide" evidence="2">
    <location>
        <begin position="1"/>
        <end position="30"/>
    </location>
</feature>
<gene>
    <name evidence="4" type="ORF">EHS13_30380</name>
</gene>
<evidence type="ECO:0000313" key="5">
    <source>
        <dbReference type="Proteomes" id="UP000426246"/>
    </source>
</evidence>
<dbReference type="AlphaFoldDB" id="A0A6B8RR65"/>
<name>A0A6B8RR65_9BACL</name>
<dbReference type="PROSITE" id="PS51272">
    <property type="entry name" value="SLH"/>
    <property type="match status" value="3"/>
</dbReference>
<dbReference type="Proteomes" id="UP000426246">
    <property type="component" value="Chromosome"/>
</dbReference>
<feature type="domain" description="SLH" evidence="3">
    <location>
        <begin position="854"/>
        <end position="917"/>
    </location>
</feature>
<feature type="chain" id="PRO_5025528304" evidence="2">
    <location>
        <begin position="31"/>
        <end position="1036"/>
    </location>
</feature>
<feature type="region of interest" description="Disordered" evidence="1">
    <location>
        <begin position="619"/>
        <end position="645"/>
    </location>
</feature>
<evidence type="ECO:0000256" key="2">
    <source>
        <dbReference type="SAM" id="SignalP"/>
    </source>
</evidence>
<feature type="domain" description="SLH" evidence="3">
    <location>
        <begin position="918"/>
        <end position="977"/>
    </location>
</feature>
<keyword evidence="5" id="KW-1185">Reference proteome</keyword>
<dbReference type="RefSeq" id="WP_155703984.1">
    <property type="nucleotide sequence ID" value="NZ_CP034235.1"/>
</dbReference>
<feature type="compositionally biased region" description="Low complexity" evidence="1">
    <location>
        <begin position="633"/>
        <end position="645"/>
    </location>
</feature>
<dbReference type="Gene3D" id="3.40.30.10">
    <property type="entry name" value="Glutaredoxin"/>
    <property type="match status" value="1"/>
</dbReference>
<dbReference type="Pfam" id="PF00395">
    <property type="entry name" value="SLH"/>
    <property type="match status" value="3"/>
</dbReference>
<organism evidence="4 5">
    <name type="scientific">Paenibacillus psychroresistens</name>
    <dbReference type="NCBI Taxonomy" id="1778678"/>
    <lineage>
        <taxon>Bacteria</taxon>
        <taxon>Bacillati</taxon>
        <taxon>Bacillota</taxon>
        <taxon>Bacilli</taxon>
        <taxon>Bacillales</taxon>
        <taxon>Paenibacillaceae</taxon>
        <taxon>Paenibacillus</taxon>
    </lineage>
</organism>
<sequence>MKIKFKAFNAKILALLLVVSLFLPVLNVQASEGISSAGLTAGSFSPIGATYNKSVSHYDYFSDVYPHLGDTNHVFKTVTIEDLDTVLRSEGTYVVLFGGAWSDETQADIGYINQVAKEYGVKTIYNFDTKLDGKDFDIAQTKELSTVTSSTYKGVTTSTYKYFDYAEVYVKFVNTYLTNLNTNTVSDVTYTKRSNKVVTSPGTTTDSTILGSGTAKKITSPFLFVYNKDNKDSNNVSAPIVSYLEKHGPAGLASYNYSNFSSASSVDTYKAQLRAVFGQAQTAGYNTFNSVDNWDFIAPEFNKAKDASVGKDVFVKADDISLVYEHVTYHELTKLLQTKGNYAILFGGSWCPNTSAIIKYVNEYAKKYNVDKVYFWDTKLDSGITVGIPVFDVNGQHNSTFLQVRDTNHPYANLYVDLVKTYLTNINTEYNIASNNVSYVNDGKTVVANKAQVPYLFTYNKDNKDKDGNSAPILGHTELMYNWANIQETANNNGIVGLNKANYVTALKTIFSKLEAKPTGLRGISPTSSTANNGQINGVAFGQEYKLSTVTDYVYVTGDNITNLAPGTYNVRYAAKVGYNGPVTVSTGSGKDRVTKNVAPTTPIYAASESVDVVVPAYSTSTGGNGDPGTGGTPTATPTATPVPTAVPTSGTLAVPSKTDAATGATTASVSTEAVTTLVENAKKDAVAGKSTTVVFKVAATADTKSSELTLPANTFSDLTGSTKADIKIDFGIGTITFDSKAAGSIHPAAGSGDIIIKIAKVELSEESKQVLGDRPVYDFTVTAGGSNVSTFGGGSVSISVPYVLKAGEDQDSVIVYYVTDAGELETIRGKFNAATGTVDFSTTHFSKYIIGYNKVTFADISDSAWYSNAVGFLAAREITSGTGGNKYSPNATVTRGQFIALLLKAYGVKEEAVGSDNYADAGNTYYTNYLAAAKKLGITAGIGNNKFAPDAQITRQDLFTLLYKALDVLGELPQDKTSATVSSFKDASQIAGYAQEAFKILVESGVITGSDSKLNPKGVTTRAQVAQVLYNLFSK</sequence>
<dbReference type="KEGG" id="ppsc:EHS13_30380"/>
<reference evidence="5" key="1">
    <citation type="submission" date="2018-11" db="EMBL/GenBank/DDBJ databases">
        <title>Complete genome sequence of Paenibacillus sp. ML311-T8.</title>
        <authorList>
            <person name="Nam Y.-D."/>
            <person name="Kang J."/>
            <person name="Chung W.-H."/>
            <person name="Park Y.S."/>
        </authorList>
    </citation>
    <scope>NUCLEOTIDE SEQUENCE [LARGE SCALE GENOMIC DNA]</scope>
    <source>
        <strain evidence="5">ML311-T8</strain>
    </source>
</reference>
<feature type="domain" description="SLH" evidence="3">
    <location>
        <begin position="982"/>
        <end position="1036"/>
    </location>
</feature>
<proteinExistence type="predicted"/>
<evidence type="ECO:0000256" key="1">
    <source>
        <dbReference type="SAM" id="MobiDB-lite"/>
    </source>
</evidence>
<keyword evidence="2" id="KW-0732">Signal</keyword>
<feature type="compositionally biased region" description="Gly residues" evidence="1">
    <location>
        <begin position="623"/>
        <end position="632"/>
    </location>
</feature>
<dbReference type="InterPro" id="IPR001119">
    <property type="entry name" value="SLH_dom"/>
</dbReference>
<protein>
    <submittedName>
        <fullName evidence="4">S-layer homology domain-containing protein</fullName>
    </submittedName>
</protein>
<dbReference type="EMBL" id="CP034235">
    <property type="protein sequence ID" value="QGQ98880.1"/>
    <property type="molecule type" value="Genomic_DNA"/>
</dbReference>
<evidence type="ECO:0000259" key="3">
    <source>
        <dbReference type="PROSITE" id="PS51272"/>
    </source>
</evidence>
<accession>A0A6B8RR65</accession>